<dbReference type="PROSITE" id="PS50928">
    <property type="entry name" value="ABC_TM1"/>
    <property type="match status" value="1"/>
</dbReference>
<evidence type="ECO:0000256" key="2">
    <source>
        <dbReference type="ARBA" id="ARBA00022448"/>
    </source>
</evidence>
<evidence type="ECO:0000256" key="1">
    <source>
        <dbReference type="ARBA" id="ARBA00004651"/>
    </source>
</evidence>
<organism evidence="9 10">
    <name type="scientific">Paenibacillus sabuli</name>
    <dbReference type="NCBI Taxonomy" id="2772509"/>
    <lineage>
        <taxon>Bacteria</taxon>
        <taxon>Bacillati</taxon>
        <taxon>Bacillota</taxon>
        <taxon>Bacilli</taxon>
        <taxon>Bacillales</taxon>
        <taxon>Paenibacillaceae</taxon>
        <taxon>Paenibacillus</taxon>
    </lineage>
</organism>
<feature type="transmembrane region" description="Helical" evidence="7">
    <location>
        <begin position="142"/>
        <end position="162"/>
    </location>
</feature>
<gene>
    <name evidence="9" type="ORF">IDH44_01700</name>
</gene>
<evidence type="ECO:0000313" key="9">
    <source>
        <dbReference type="EMBL" id="MBD2843893.1"/>
    </source>
</evidence>
<evidence type="ECO:0000256" key="6">
    <source>
        <dbReference type="ARBA" id="ARBA00023136"/>
    </source>
</evidence>
<evidence type="ECO:0000256" key="5">
    <source>
        <dbReference type="ARBA" id="ARBA00022989"/>
    </source>
</evidence>
<feature type="domain" description="ABC transmembrane type-1" evidence="8">
    <location>
        <begin position="96"/>
        <end position="310"/>
    </location>
</feature>
<protein>
    <submittedName>
        <fullName evidence="9">Sugar ABC transporter permease</fullName>
    </submittedName>
</protein>
<dbReference type="Gene3D" id="1.10.3720.10">
    <property type="entry name" value="MetI-like"/>
    <property type="match status" value="1"/>
</dbReference>
<keyword evidence="2 7" id="KW-0813">Transport</keyword>
<comment type="subcellular location">
    <subcellularLocation>
        <location evidence="1 7">Cell membrane</location>
        <topology evidence="1 7">Multi-pass membrane protein</topology>
    </subcellularLocation>
</comment>
<name>A0A927BR06_9BACL</name>
<feature type="transmembrane region" description="Helical" evidence="7">
    <location>
        <begin position="36"/>
        <end position="54"/>
    </location>
</feature>
<proteinExistence type="inferred from homology"/>
<keyword evidence="5 7" id="KW-1133">Transmembrane helix</keyword>
<dbReference type="GO" id="GO:0055085">
    <property type="term" value="P:transmembrane transport"/>
    <property type="evidence" value="ECO:0007669"/>
    <property type="project" value="InterPro"/>
</dbReference>
<feature type="transmembrane region" description="Helical" evidence="7">
    <location>
        <begin position="289"/>
        <end position="314"/>
    </location>
</feature>
<dbReference type="Pfam" id="PF00528">
    <property type="entry name" value="BPD_transp_1"/>
    <property type="match status" value="1"/>
</dbReference>
<evidence type="ECO:0000256" key="3">
    <source>
        <dbReference type="ARBA" id="ARBA00022475"/>
    </source>
</evidence>
<dbReference type="CDD" id="cd06261">
    <property type="entry name" value="TM_PBP2"/>
    <property type="match status" value="1"/>
</dbReference>
<dbReference type="InterPro" id="IPR000515">
    <property type="entry name" value="MetI-like"/>
</dbReference>
<evidence type="ECO:0000256" key="7">
    <source>
        <dbReference type="RuleBase" id="RU363032"/>
    </source>
</evidence>
<keyword evidence="3" id="KW-1003">Cell membrane</keyword>
<evidence type="ECO:0000259" key="8">
    <source>
        <dbReference type="PROSITE" id="PS50928"/>
    </source>
</evidence>
<dbReference type="Proteomes" id="UP000621560">
    <property type="component" value="Unassembled WGS sequence"/>
</dbReference>
<dbReference type="AlphaFoldDB" id="A0A927BR06"/>
<dbReference type="SUPFAM" id="SSF161098">
    <property type="entry name" value="MetI-like"/>
    <property type="match status" value="1"/>
</dbReference>
<keyword evidence="10" id="KW-1185">Reference proteome</keyword>
<accession>A0A927BR06</accession>
<dbReference type="EMBL" id="JACXIZ010000006">
    <property type="protein sequence ID" value="MBD2843893.1"/>
    <property type="molecule type" value="Genomic_DNA"/>
</dbReference>
<evidence type="ECO:0000256" key="4">
    <source>
        <dbReference type="ARBA" id="ARBA00022692"/>
    </source>
</evidence>
<feature type="transmembrane region" description="Helical" evidence="7">
    <location>
        <begin position="100"/>
        <end position="121"/>
    </location>
</feature>
<dbReference type="RefSeq" id="WP_190914070.1">
    <property type="nucleotide sequence ID" value="NZ_JACXIZ010000006.1"/>
</dbReference>
<dbReference type="GO" id="GO:0005886">
    <property type="term" value="C:plasma membrane"/>
    <property type="evidence" value="ECO:0007669"/>
    <property type="project" value="UniProtKB-SubCell"/>
</dbReference>
<dbReference type="InterPro" id="IPR035906">
    <property type="entry name" value="MetI-like_sf"/>
</dbReference>
<sequence length="323" mass="36764">MAQLQRPGAPNPQQQKTFASDRFGRRVIRDFKINRTIYLMLLPVLVYYIIFQYGPMYGLQIAFKNYIPSKGFTGSPWVGFDHFVAFFNSFYFWRLLGNTLLLSFYSLLFFFPAGIVLALLLNEIGNPRFKRTIQTITYMPHFISLVVIVGMMVDFLSTNGLINNLLGQIGIGPVPFMRDPGWFRTLFIGSDLWQNIGWSSIIFLAAISNIDPALYEASRIDGASRFRQAMHITFPGILPTVTILLILFIGRFMTVGAEKILLMYNPVTYETADVIQTYVYRKGILQADFSYSAAIGLFNAMISFTLLVLANAIARRLGESRLW</sequence>
<comment type="caution">
    <text evidence="9">The sequence shown here is derived from an EMBL/GenBank/DDBJ whole genome shotgun (WGS) entry which is preliminary data.</text>
</comment>
<comment type="similarity">
    <text evidence="7">Belongs to the binding-protein-dependent transport system permease family.</text>
</comment>
<keyword evidence="6 7" id="KW-0472">Membrane</keyword>
<keyword evidence="4 7" id="KW-0812">Transmembrane</keyword>
<feature type="transmembrane region" description="Helical" evidence="7">
    <location>
        <begin position="229"/>
        <end position="253"/>
    </location>
</feature>
<dbReference type="PANTHER" id="PTHR43227:SF11">
    <property type="entry name" value="BLL4140 PROTEIN"/>
    <property type="match status" value="1"/>
</dbReference>
<reference evidence="9" key="1">
    <citation type="submission" date="2020-09" db="EMBL/GenBank/DDBJ databases">
        <title>A novel bacterium of genus Paenibacillus, isolated from South China Sea.</title>
        <authorList>
            <person name="Huang H."/>
            <person name="Mo K."/>
            <person name="Hu Y."/>
        </authorList>
    </citation>
    <scope>NUCLEOTIDE SEQUENCE</scope>
    <source>
        <strain evidence="9">IB182496</strain>
    </source>
</reference>
<evidence type="ECO:0000313" key="10">
    <source>
        <dbReference type="Proteomes" id="UP000621560"/>
    </source>
</evidence>
<feature type="transmembrane region" description="Helical" evidence="7">
    <location>
        <begin position="182"/>
        <end position="208"/>
    </location>
</feature>
<dbReference type="InterPro" id="IPR050809">
    <property type="entry name" value="UgpAE/MalFG_permease"/>
</dbReference>
<dbReference type="PANTHER" id="PTHR43227">
    <property type="entry name" value="BLL4140 PROTEIN"/>
    <property type="match status" value="1"/>
</dbReference>